<comment type="caution">
    <text evidence="1">The sequence shown here is derived from an EMBL/GenBank/DDBJ whole genome shotgun (WGS) entry which is preliminary data.</text>
</comment>
<reference evidence="1 2" key="2">
    <citation type="submission" date="2013-04" db="EMBL/GenBank/DDBJ databases">
        <title>Comparative genomics of 12 strains of Erwinia amylovora identifies a pan-genome with a large conserved core and provides insights into host specificity.</title>
        <authorList>
            <person name="Mann R.A."/>
            <person name="Smits T.H.M."/>
            <person name="Buehlmann A."/>
            <person name="Blom J."/>
            <person name="Goesmann A."/>
            <person name="Frey J.E."/>
            <person name="Plummer K.M."/>
            <person name="Beer S.V."/>
            <person name="Luck J."/>
            <person name="Duffy B."/>
            <person name="Rodoni B."/>
        </authorList>
    </citation>
    <scope>NUCLEOTIDE SEQUENCE [LARGE SCALE GENOMIC DNA]</scope>
    <source>
        <strain evidence="2">CFBP 1232</strain>
    </source>
</reference>
<evidence type="ECO:0000313" key="1">
    <source>
        <dbReference type="EMBL" id="CCO93054.1"/>
    </source>
</evidence>
<gene>
    <name evidence="1" type="ORF">BN437_1102</name>
</gene>
<proteinExistence type="predicted"/>
<protein>
    <submittedName>
        <fullName evidence="1">Uncharacterized protein</fullName>
    </submittedName>
</protein>
<reference evidence="1 2" key="1">
    <citation type="submission" date="2012-11" db="EMBL/GenBank/DDBJ databases">
        <authorList>
            <person name="Linke B."/>
        </authorList>
    </citation>
    <scope>NUCLEOTIDE SEQUENCE [LARGE SCALE GENOMIC DNA]</scope>
    <source>
        <strain evidence="2">CFBP 1232</strain>
    </source>
</reference>
<accession>A0A831A243</accession>
<dbReference type="Proteomes" id="UP000013111">
    <property type="component" value="Unassembled WGS sequence"/>
</dbReference>
<evidence type="ECO:0000313" key="2">
    <source>
        <dbReference type="Proteomes" id="UP000013111"/>
    </source>
</evidence>
<sequence>MHFGHVQVNGIAGINDLCQIFSCANGLRMRNG</sequence>
<organism evidence="1 2">
    <name type="scientific">Erwinia amylovora NBRC 12687 = CFBP 1232</name>
    <dbReference type="NCBI Taxonomy" id="1219359"/>
    <lineage>
        <taxon>Bacteria</taxon>
        <taxon>Pseudomonadati</taxon>
        <taxon>Pseudomonadota</taxon>
        <taxon>Gammaproteobacteria</taxon>
        <taxon>Enterobacterales</taxon>
        <taxon>Erwiniaceae</taxon>
        <taxon>Erwinia</taxon>
    </lineage>
</organism>
<dbReference type="EMBL" id="CAPB01000008">
    <property type="protein sequence ID" value="CCO93054.1"/>
    <property type="molecule type" value="Genomic_DNA"/>
</dbReference>
<dbReference type="AlphaFoldDB" id="A0A831A243"/>
<name>A0A831A243_ERWAM</name>